<feature type="binding site" evidence="5">
    <location>
        <position position="319"/>
    </location>
    <ligand>
        <name>S-adenosyl-L-methionine</name>
        <dbReference type="ChEBI" id="CHEBI:59789"/>
    </ligand>
</feature>
<dbReference type="Pfam" id="PF22458">
    <property type="entry name" value="RsmF-B_ferredox"/>
    <property type="match status" value="1"/>
</dbReference>
<proteinExistence type="inferred from homology"/>
<dbReference type="AlphaFoldDB" id="A0A0G4G134"/>
<evidence type="ECO:0000256" key="1">
    <source>
        <dbReference type="ARBA" id="ARBA00022603"/>
    </source>
</evidence>
<dbReference type="InterPro" id="IPR023267">
    <property type="entry name" value="RCMT"/>
</dbReference>
<dbReference type="Proteomes" id="UP000041254">
    <property type="component" value="Unassembled WGS sequence"/>
</dbReference>
<evidence type="ECO:0000259" key="6">
    <source>
        <dbReference type="PROSITE" id="PS51686"/>
    </source>
</evidence>
<dbReference type="PANTHER" id="PTHR22807:SF53">
    <property type="entry name" value="RIBOSOMAL RNA SMALL SUBUNIT METHYLTRANSFERASE B-RELATED"/>
    <property type="match status" value="1"/>
</dbReference>
<dbReference type="PROSITE" id="PS51686">
    <property type="entry name" value="SAM_MT_RSMB_NOP"/>
    <property type="match status" value="1"/>
</dbReference>
<dbReference type="InterPro" id="IPR049560">
    <property type="entry name" value="MeTrfase_RsmB-F_NOP2_cat"/>
</dbReference>
<feature type="binding site" evidence="5">
    <location>
        <position position="298"/>
    </location>
    <ligand>
        <name>S-adenosyl-L-methionine</name>
        <dbReference type="ChEBI" id="CHEBI:59789"/>
    </ligand>
</feature>
<sequence length="464" mass="51889">MGIHRVQCDRLLGSPFILESLKRLINHLETTSPRDFNGRFFREVSSARIDPDLRNQVTDCLYNLVRWRRLLDHAAGIDESTLPELSGRKGSADPALWQTRLQTYLDGGWAELVDDASIPPDVRVSLPAPLFDRLAGRWGHDRAMELGLIFNEWAPLYLRVNPLKANREDVLAVLKKRGLDAQPAGPALAIRTLNDRFPIHRLPLYIDGVVEVQDESTQIVAESIDCRPNQRVLDYCAGAGGKSLAIAHRLKRTATPPSTTFDGPCPLVLHDVREESLHKAHARLSRAGVEDFECITPDRLSHPQQAKRMRRSFDWVICDVPCSNTGTLRKHPEYRWLFAESELGGLVKTQREIVERAVEFVKPTTGRLVYSTCAITEEENEQQIEYFTRQLGLDVCGASVACDGQGGVAMPDDDECGDGEQRGEGVRNVDGDGPIVSFSGGVTHLPVSRGRDGFFFCVMRTRDR</sequence>
<dbReference type="InterPro" id="IPR029063">
    <property type="entry name" value="SAM-dependent_MTases_sf"/>
</dbReference>
<dbReference type="STRING" id="1169540.A0A0G4G134"/>
<dbReference type="GO" id="GO:0001510">
    <property type="term" value="P:RNA methylation"/>
    <property type="evidence" value="ECO:0007669"/>
    <property type="project" value="InterPro"/>
</dbReference>
<comment type="similarity">
    <text evidence="5">Belongs to the class I-like SAM-binding methyltransferase superfamily. RsmB/NOP family.</text>
</comment>
<evidence type="ECO:0000256" key="4">
    <source>
        <dbReference type="ARBA" id="ARBA00022884"/>
    </source>
</evidence>
<dbReference type="Pfam" id="PF01189">
    <property type="entry name" value="Methyltr_RsmB-F"/>
    <property type="match status" value="1"/>
</dbReference>
<dbReference type="Gene3D" id="3.40.50.150">
    <property type="entry name" value="Vaccinia Virus protein VP39"/>
    <property type="match status" value="1"/>
</dbReference>
<keyword evidence="2 5" id="KW-0808">Transferase</keyword>
<evidence type="ECO:0000256" key="5">
    <source>
        <dbReference type="PROSITE-ProRule" id="PRU01023"/>
    </source>
</evidence>
<dbReference type="InterPro" id="IPR001678">
    <property type="entry name" value="MeTrfase_RsmB-F_NOP2_dom"/>
</dbReference>
<dbReference type="InParanoid" id="A0A0G4G134"/>
<keyword evidence="8" id="KW-1185">Reference proteome</keyword>
<gene>
    <name evidence="7" type="ORF">Vbra_16667</name>
</gene>
<dbReference type="PANTHER" id="PTHR22807">
    <property type="entry name" value="NOP2 YEAST -RELATED NOL1/NOP2/FMU SUN DOMAIN-CONTAINING"/>
    <property type="match status" value="1"/>
</dbReference>
<dbReference type="EMBL" id="CDMY01000542">
    <property type="protein sequence ID" value="CEM21696.1"/>
    <property type="molecule type" value="Genomic_DNA"/>
</dbReference>
<dbReference type="OrthoDB" id="4418812at2759"/>
<dbReference type="InterPro" id="IPR054728">
    <property type="entry name" value="RsmB-like_ferredoxin"/>
</dbReference>
<dbReference type="GO" id="GO:0003723">
    <property type="term" value="F:RNA binding"/>
    <property type="evidence" value="ECO:0007669"/>
    <property type="project" value="UniProtKB-UniRule"/>
</dbReference>
<accession>A0A0G4G134</accession>
<protein>
    <recommendedName>
        <fullName evidence="6">SAM-dependent MTase RsmB/NOP-type domain-containing protein</fullName>
    </recommendedName>
</protein>
<name>A0A0G4G134_VITBC</name>
<reference evidence="7 8" key="1">
    <citation type="submission" date="2014-11" db="EMBL/GenBank/DDBJ databases">
        <authorList>
            <person name="Zhu J."/>
            <person name="Qi W."/>
            <person name="Song R."/>
        </authorList>
    </citation>
    <scope>NUCLEOTIDE SEQUENCE [LARGE SCALE GENOMIC DNA]</scope>
</reference>
<comment type="caution">
    <text evidence="5">Lacks conserved residue(s) required for the propagation of feature annotation.</text>
</comment>
<evidence type="ECO:0000313" key="7">
    <source>
        <dbReference type="EMBL" id="CEM21696.1"/>
    </source>
</evidence>
<evidence type="ECO:0000313" key="8">
    <source>
        <dbReference type="Proteomes" id="UP000041254"/>
    </source>
</evidence>
<evidence type="ECO:0000256" key="3">
    <source>
        <dbReference type="ARBA" id="ARBA00022691"/>
    </source>
</evidence>
<organism evidence="7 8">
    <name type="scientific">Vitrella brassicaformis (strain CCMP3155)</name>
    <dbReference type="NCBI Taxonomy" id="1169540"/>
    <lineage>
        <taxon>Eukaryota</taxon>
        <taxon>Sar</taxon>
        <taxon>Alveolata</taxon>
        <taxon>Colpodellida</taxon>
        <taxon>Vitrellaceae</taxon>
        <taxon>Vitrella</taxon>
    </lineage>
</organism>
<dbReference type="VEuPathDB" id="CryptoDB:Vbra_16667"/>
<evidence type="ECO:0000256" key="2">
    <source>
        <dbReference type="ARBA" id="ARBA00022679"/>
    </source>
</evidence>
<feature type="domain" description="SAM-dependent MTase RsmB/NOP-type" evidence="6">
    <location>
        <begin position="146"/>
        <end position="462"/>
    </location>
</feature>
<dbReference type="PRINTS" id="PR02008">
    <property type="entry name" value="RCMTFAMILY"/>
</dbReference>
<dbReference type="PhylomeDB" id="A0A0G4G134"/>
<feature type="binding site" evidence="5">
    <location>
        <position position="271"/>
    </location>
    <ligand>
        <name>S-adenosyl-L-methionine</name>
        <dbReference type="ChEBI" id="CHEBI:59789"/>
    </ligand>
</feature>
<dbReference type="GO" id="GO:0008173">
    <property type="term" value="F:RNA methyltransferase activity"/>
    <property type="evidence" value="ECO:0007669"/>
    <property type="project" value="InterPro"/>
</dbReference>
<keyword evidence="1 5" id="KW-0489">Methyltransferase</keyword>
<dbReference type="SUPFAM" id="SSF53335">
    <property type="entry name" value="S-adenosyl-L-methionine-dependent methyltransferases"/>
    <property type="match status" value="1"/>
</dbReference>
<keyword evidence="3 5" id="KW-0949">S-adenosyl-L-methionine</keyword>
<keyword evidence="4 5" id="KW-0694">RNA-binding</keyword>
<feature type="active site" description="Nucleophile" evidence="5">
    <location>
        <position position="373"/>
    </location>
</feature>